<keyword evidence="3" id="KW-0479">Metal-binding</keyword>
<dbReference type="Pfam" id="PF07687">
    <property type="entry name" value="M20_dimer"/>
    <property type="match status" value="1"/>
</dbReference>
<keyword evidence="2 5" id="KW-0378">Hydrolase</keyword>
<accession>A0A432XGJ1</accession>
<evidence type="ECO:0000313" key="6">
    <source>
        <dbReference type="Proteomes" id="UP000286985"/>
    </source>
</evidence>
<dbReference type="PIRSF" id="PIRSF001235">
    <property type="entry name" value="Amidase_carbamoylase"/>
    <property type="match status" value="1"/>
</dbReference>
<dbReference type="GO" id="GO:0016813">
    <property type="term" value="F:hydrolase activity, acting on carbon-nitrogen (but not peptide) bonds, in linear amidines"/>
    <property type="evidence" value="ECO:0007669"/>
    <property type="project" value="InterPro"/>
</dbReference>
<feature type="binding site" evidence="3">
    <location>
        <position position="80"/>
    </location>
    <ligand>
        <name>Zn(2+)</name>
        <dbReference type="ChEBI" id="CHEBI:29105"/>
        <label>1</label>
    </ligand>
</feature>
<feature type="binding site" evidence="3">
    <location>
        <position position="91"/>
    </location>
    <ligand>
        <name>Zn(2+)</name>
        <dbReference type="ChEBI" id="CHEBI:29105"/>
        <label>1</label>
    </ligand>
</feature>
<keyword evidence="3" id="KW-0862">Zinc</keyword>
<feature type="domain" description="Peptidase M20 dimerisation" evidence="4">
    <location>
        <begin position="210"/>
        <end position="312"/>
    </location>
</feature>
<feature type="binding site" evidence="3">
    <location>
        <position position="126"/>
    </location>
    <ligand>
        <name>Zn(2+)</name>
        <dbReference type="ChEBI" id="CHEBI:29105"/>
        <label>2</label>
    </ligand>
</feature>
<dbReference type="STRING" id="519452.SAMN04488139_1323"/>
<dbReference type="PANTHER" id="PTHR32494:SF5">
    <property type="entry name" value="ALLANTOATE AMIDOHYDROLASE"/>
    <property type="match status" value="1"/>
</dbReference>
<dbReference type="InterPro" id="IPR001261">
    <property type="entry name" value="ArgE/DapE_CS"/>
</dbReference>
<dbReference type="GO" id="GO:0046872">
    <property type="term" value="F:metal ion binding"/>
    <property type="evidence" value="ECO:0007669"/>
    <property type="project" value="UniProtKB-KW"/>
</dbReference>
<dbReference type="PROSITE" id="PS00758">
    <property type="entry name" value="ARGE_DAPE_CPG2_1"/>
    <property type="match status" value="1"/>
</dbReference>
<evidence type="ECO:0000256" key="1">
    <source>
        <dbReference type="ARBA" id="ARBA00006153"/>
    </source>
</evidence>
<name>A0A432XGJ1_9GAMM</name>
<comment type="caution">
    <text evidence="5">The sequence shown here is derived from an EMBL/GenBank/DDBJ whole genome shotgun (WGS) entry which is preliminary data.</text>
</comment>
<organism evidence="5 6">
    <name type="scientific">Pseudidiomarina donghaiensis</name>
    <dbReference type="NCBI Taxonomy" id="519452"/>
    <lineage>
        <taxon>Bacteria</taxon>
        <taxon>Pseudomonadati</taxon>
        <taxon>Pseudomonadota</taxon>
        <taxon>Gammaproteobacteria</taxon>
        <taxon>Alteromonadales</taxon>
        <taxon>Idiomarinaceae</taxon>
        <taxon>Pseudidiomarina</taxon>
    </lineage>
</organism>
<dbReference type="Gene3D" id="3.30.70.360">
    <property type="match status" value="1"/>
</dbReference>
<sequence>MMEINAERLKANLLELAKIGYNEQDRGMYRIGFTDADMQGRQWLQDKAKSAGLETYMDGAGNVFFGRGARDKPVVLMGSHIDTVPAGGIFDGALGVMAALEVIQTIQQQQPNIDTPIWGVATAEEEGRFGGMLGSQAMSGCLNPDWLLSAHDADGVYLKDAMAAQGLDAMQALDAAWRPEQLKAFLELHIEQGPVLFQQDLQIGVVDGISGVFKWIVHLKGKADHAGTAPMDMRSDAFMGLADFAHEIDRIIAENGTDKTRITVGKVELKPGHPHTVPGEAVFTIVGRDMDEGVMKELANACRKTLSAIARKHRLMFEYEQVSWLEPKHCSGELTNLIEAQVKHRGYSYTRMPSGAGHDTQFMTEVTDAGLIFIPSVNGVSHAPDEWSHWHDVEAGANVLLDTIVAICGVDRDQKTAGNMLKKPK</sequence>
<proteinExistence type="inferred from homology"/>
<dbReference type="AlphaFoldDB" id="A0A432XGJ1"/>
<protein>
    <submittedName>
        <fullName evidence="5">Zn-dependent hydrolase</fullName>
    </submittedName>
</protein>
<evidence type="ECO:0000256" key="2">
    <source>
        <dbReference type="ARBA" id="ARBA00022801"/>
    </source>
</evidence>
<evidence type="ECO:0000256" key="3">
    <source>
        <dbReference type="PIRSR" id="PIRSR001235-1"/>
    </source>
</evidence>
<gene>
    <name evidence="5" type="ORF">CWE24_07515</name>
</gene>
<reference evidence="6" key="1">
    <citation type="journal article" date="2018" name="Front. Microbiol.">
        <title>Genome-Based Analysis Reveals the Taxonomy and Diversity of the Family Idiomarinaceae.</title>
        <authorList>
            <person name="Liu Y."/>
            <person name="Lai Q."/>
            <person name="Shao Z."/>
        </authorList>
    </citation>
    <scope>NUCLEOTIDE SEQUENCE [LARGE SCALE GENOMIC DNA]</scope>
    <source>
        <strain evidence="6">908033</strain>
    </source>
</reference>
<dbReference type="Gene3D" id="3.40.630.10">
    <property type="entry name" value="Zn peptidases"/>
    <property type="match status" value="1"/>
</dbReference>
<keyword evidence="6" id="KW-1185">Reference proteome</keyword>
<dbReference type="NCBIfam" id="TIGR01879">
    <property type="entry name" value="hydantase"/>
    <property type="match status" value="1"/>
</dbReference>
<dbReference type="OrthoDB" id="9808195at2"/>
<evidence type="ECO:0000259" key="4">
    <source>
        <dbReference type="Pfam" id="PF07687"/>
    </source>
</evidence>
<dbReference type="InterPro" id="IPR036264">
    <property type="entry name" value="Bact_exopeptidase_dim_dom"/>
</dbReference>
<dbReference type="CDD" id="cd03884">
    <property type="entry name" value="M20_bAS"/>
    <property type="match status" value="1"/>
</dbReference>
<dbReference type="EMBL" id="PIPU01000003">
    <property type="protein sequence ID" value="RUO47835.1"/>
    <property type="molecule type" value="Genomic_DNA"/>
</dbReference>
<dbReference type="Proteomes" id="UP000286985">
    <property type="component" value="Unassembled WGS sequence"/>
</dbReference>
<dbReference type="InterPro" id="IPR011650">
    <property type="entry name" value="Peptidase_M20_dimer"/>
</dbReference>
<feature type="binding site" evidence="3">
    <location>
        <position position="382"/>
    </location>
    <ligand>
        <name>Zn(2+)</name>
        <dbReference type="ChEBI" id="CHEBI:29105"/>
        <label>2</label>
    </ligand>
</feature>
<dbReference type="Pfam" id="PF01546">
    <property type="entry name" value="Peptidase_M20"/>
    <property type="match status" value="1"/>
</dbReference>
<comment type="similarity">
    <text evidence="1">Belongs to the peptidase M20 family.</text>
</comment>
<feature type="binding site" evidence="3">
    <location>
        <position position="91"/>
    </location>
    <ligand>
        <name>Zn(2+)</name>
        <dbReference type="ChEBI" id="CHEBI:29105"/>
        <label>2</label>
    </ligand>
</feature>
<comment type="cofactor">
    <cofactor evidence="3">
        <name>Zn(2+)</name>
        <dbReference type="ChEBI" id="CHEBI:29105"/>
    </cofactor>
    <text evidence="3">Binds 2 Zn(2+) ions per subunit.</text>
</comment>
<evidence type="ECO:0000313" key="5">
    <source>
        <dbReference type="EMBL" id="RUO47835.1"/>
    </source>
</evidence>
<dbReference type="SUPFAM" id="SSF53187">
    <property type="entry name" value="Zn-dependent exopeptidases"/>
    <property type="match status" value="1"/>
</dbReference>
<dbReference type="InterPro" id="IPR010158">
    <property type="entry name" value="Amidase_Cbmase"/>
</dbReference>
<dbReference type="PANTHER" id="PTHR32494">
    <property type="entry name" value="ALLANTOATE DEIMINASE-RELATED"/>
    <property type="match status" value="1"/>
</dbReference>
<dbReference type="NCBIfam" id="NF006771">
    <property type="entry name" value="PRK09290.1-5"/>
    <property type="match status" value="1"/>
</dbReference>
<dbReference type="InterPro" id="IPR002933">
    <property type="entry name" value="Peptidase_M20"/>
</dbReference>
<feature type="binding site" evidence="3">
    <location>
        <position position="189"/>
    </location>
    <ligand>
        <name>Zn(2+)</name>
        <dbReference type="ChEBI" id="CHEBI:29105"/>
        <label>1</label>
    </ligand>
</feature>
<dbReference type="SUPFAM" id="SSF55031">
    <property type="entry name" value="Bacterial exopeptidase dimerisation domain"/>
    <property type="match status" value="1"/>
</dbReference>